<evidence type="ECO:0000313" key="7">
    <source>
        <dbReference type="Proteomes" id="UP000054498"/>
    </source>
</evidence>
<name>A0A0D2MW13_9CHLO</name>
<dbReference type="PANTHER" id="PTHR19211">
    <property type="entry name" value="ATP-BINDING TRANSPORT PROTEIN-RELATED"/>
    <property type="match status" value="1"/>
</dbReference>
<dbReference type="EC" id="3.6.3.28" evidence="6"/>
<accession>A0A0D2MW13</accession>
<dbReference type="PROSITE" id="PS50893">
    <property type="entry name" value="ABC_TRANSPORTER_2"/>
    <property type="match status" value="1"/>
</dbReference>
<dbReference type="AlphaFoldDB" id="A0A0D2MW13"/>
<dbReference type="RefSeq" id="XP_013903681.1">
    <property type="nucleotide sequence ID" value="XM_014048227.1"/>
</dbReference>
<keyword evidence="3 6" id="KW-0067">ATP-binding</keyword>
<dbReference type="GO" id="GO:0005524">
    <property type="term" value="F:ATP binding"/>
    <property type="evidence" value="ECO:0007669"/>
    <property type="project" value="UniProtKB-KW"/>
</dbReference>
<evidence type="ECO:0000313" key="6">
    <source>
        <dbReference type="EMBL" id="KIZ04662.1"/>
    </source>
</evidence>
<dbReference type="InterPro" id="IPR050611">
    <property type="entry name" value="ABCF"/>
</dbReference>
<dbReference type="KEGG" id="mng:MNEG_3295"/>
<feature type="domain" description="ABC transporter" evidence="5">
    <location>
        <begin position="18"/>
        <end position="308"/>
    </location>
</feature>
<dbReference type="Proteomes" id="UP000054498">
    <property type="component" value="Unassembled WGS sequence"/>
</dbReference>
<protein>
    <submittedName>
        <fullName evidence="6">ATP-binding cassette, sub-family F, member 3</fullName>
        <ecNumber evidence="6">3.6.3.28</ecNumber>
    </submittedName>
</protein>
<dbReference type="Gene3D" id="3.40.50.300">
    <property type="entry name" value="P-loop containing nucleotide triphosphate hydrolases"/>
    <property type="match status" value="1"/>
</dbReference>
<reference evidence="6 7" key="1">
    <citation type="journal article" date="2013" name="BMC Genomics">
        <title>Reconstruction of the lipid metabolism for the microalga Monoraphidium neglectum from its genome sequence reveals characteristics suitable for biofuel production.</title>
        <authorList>
            <person name="Bogen C."/>
            <person name="Al-Dilaimi A."/>
            <person name="Albersmeier A."/>
            <person name="Wichmann J."/>
            <person name="Grundmann M."/>
            <person name="Rupp O."/>
            <person name="Lauersen K.J."/>
            <person name="Blifernez-Klassen O."/>
            <person name="Kalinowski J."/>
            <person name="Goesmann A."/>
            <person name="Mussgnug J.H."/>
            <person name="Kruse O."/>
        </authorList>
    </citation>
    <scope>NUCLEOTIDE SEQUENCE [LARGE SCALE GENOMIC DNA]</scope>
    <source>
        <strain evidence="6 7">SAG 48.87</strain>
    </source>
</reference>
<dbReference type="STRING" id="145388.A0A0D2MW13"/>
<dbReference type="PANTHER" id="PTHR19211:SF14">
    <property type="entry name" value="ATP-BINDING CASSETTE SUB-FAMILY F MEMBER 1"/>
    <property type="match status" value="1"/>
</dbReference>
<dbReference type="OrthoDB" id="2110130at2759"/>
<dbReference type="GeneID" id="25736173"/>
<dbReference type="SMART" id="SM00382">
    <property type="entry name" value="AAA"/>
    <property type="match status" value="1"/>
</dbReference>
<gene>
    <name evidence="6" type="ORF">MNEG_3295</name>
</gene>
<dbReference type="EMBL" id="KK100627">
    <property type="protein sequence ID" value="KIZ04662.1"/>
    <property type="molecule type" value="Genomic_DNA"/>
</dbReference>
<dbReference type="CDD" id="cd03221">
    <property type="entry name" value="ABCF_EF-3"/>
    <property type="match status" value="1"/>
</dbReference>
<feature type="region of interest" description="Disordered" evidence="4">
    <location>
        <begin position="67"/>
        <end position="90"/>
    </location>
</feature>
<organism evidence="6 7">
    <name type="scientific">Monoraphidium neglectum</name>
    <dbReference type="NCBI Taxonomy" id="145388"/>
    <lineage>
        <taxon>Eukaryota</taxon>
        <taxon>Viridiplantae</taxon>
        <taxon>Chlorophyta</taxon>
        <taxon>core chlorophytes</taxon>
        <taxon>Chlorophyceae</taxon>
        <taxon>CS clade</taxon>
        <taxon>Sphaeropleales</taxon>
        <taxon>Selenastraceae</taxon>
        <taxon>Monoraphidium</taxon>
    </lineage>
</organism>
<keyword evidence="1" id="KW-0677">Repeat</keyword>
<keyword evidence="7" id="KW-1185">Reference proteome</keyword>
<dbReference type="SUPFAM" id="SSF52540">
    <property type="entry name" value="P-loop containing nucleoside triphosphate hydrolases"/>
    <property type="match status" value="1"/>
</dbReference>
<evidence type="ECO:0000256" key="3">
    <source>
        <dbReference type="ARBA" id="ARBA00022840"/>
    </source>
</evidence>
<proteinExistence type="predicted"/>
<dbReference type="InterPro" id="IPR003593">
    <property type="entry name" value="AAA+_ATPase"/>
</dbReference>
<evidence type="ECO:0000256" key="1">
    <source>
        <dbReference type="ARBA" id="ARBA00022737"/>
    </source>
</evidence>
<dbReference type="InterPro" id="IPR003439">
    <property type="entry name" value="ABC_transporter-like_ATP-bd"/>
</dbReference>
<evidence type="ECO:0000256" key="2">
    <source>
        <dbReference type="ARBA" id="ARBA00022741"/>
    </source>
</evidence>
<dbReference type="Pfam" id="PF00005">
    <property type="entry name" value="ABC_tran"/>
    <property type="match status" value="2"/>
</dbReference>
<dbReference type="InterPro" id="IPR027417">
    <property type="entry name" value="P-loop_NTPase"/>
</dbReference>
<dbReference type="GO" id="GO:0016887">
    <property type="term" value="F:ATP hydrolysis activity"/>
    <property type="evidence" value="ECO:0007669"/>
    <property type="project" value="InterPro"/>
</dbReference>
<sequence>MLPAFSEPEAIRYTGPLLQLRAVSFRYPGAASAVLRGVTLDIAMGARLALLGPNGAGKSTLLRLIAGTAKPTPPGDEEDGGDGGGAAAGGGAKVAAAARRPAMRGLAVTAAALPTAQAAAAAAASAAGSVERHANLEVGLFGQHCVEDLDLETTALEHIASIAPSLRDQEARDFLGSFGLGGRLATQQLATLSGGQKARAALCFVLLRRPHVLLLDEPTNHLDLDAAEGLARALQSYPGAVILASHDIRFVDEVLSGSPAGGGGAVGGAAGAGSGAQVWVVGRGGVKRWEKGSAADYAASRLERMQKQVAQAAAAAARRAGGT</sequence>
<evidence type="ECO:0000256" key="4">
    <source>
        <dbReference type="SAM" id="MobiDB-lite"/>
    </source>
</evidence>
<keyword evidence="6" id="KW-0378">Hydrolase</keyword>
<evidence type="ECO:0000259" key="5">
    <source>
        <dbReference type="PROSITE" id="PS50893"/>
    </source>
</evidence>
<keyword evidence="2" id="KW-0547">Nucleotide-binding</keyword>